<feature type="compositionally biased region" description="Basic and acidic residues" evidence="1">
    <location>
        <begin position="39"/>
        <end position="60"/>
    </location>
</feature>
<name>A0A803T4E1_ANOCA</name>
<dbReference type="Proteomes" id="UP000001646">
    <property type="component" value="Unplaced"/>
</dbReference>
<reference evidence="2" key="2">
    <citation type="submission" date="2025-08" db="UniProtKB">
        <authorList>
            <consortium name="Ensembl"/>
        </authorList>
    </citation>
    <scope>IDENTIFICATION</scope>
</reference>
<evidence type="ECO:0000313" key="2">
    <source>
        <dbReference type="Ensembl" id="ENSACAP00000030081.1"/>
    </source>
</evidence>
<keyword evidence="3" id="KW-1185">Reference proteome</keyword>
<organism evidence="2 3">
    <name type="scientific">Anolis carolinensis</name>
    <name type="common">Green anole</name>
    <name type="synonym">American chameleon</name>
    <dbReference type="NCBI Taxonomy" id="28377"/>
    <lineage>
        <taxon>Eukaryota</taxon>
        <taxon>Metazoa</taxon>
        <taxon>Chordata</taxon>
        <taxon>Craniata</taxon>
        <taxon>Vertebrata</taxon>
        <taxon>Euteleostomi</taxon>
        <taxon>Lepidosauria</taxon>
        <taxon>Squamata</taxon>
        <taxon>Bifurcata</taxon>
        <taxon>Unidentata</taxon>
        <taxon>Episquamata</taxon>
        <taxon>Toxicofera</taxon>
        <taxon>Iguania</taxon>
        <taxon>Dactyloidae</taxon>
        <taxon>Anolis</taxon>
    </lineage>
</organism>
<reference evidence="2" key="3">
    <citation type="submission" date="2025-09" db="UniProtKB">
        <authorList>
            <consortium name="Ensembl"/>
        </authorList>
    </citation>
    <scope>IDENTIFICATION</scope>
</reference>
<dbReference type="InParanoid" id="A0A803T4E1"/>
<accession>A0A803T4E1</accession>
<evidence type="ECO:0000313" key="3">
    <source>
        <dbReference type="Proteomes" id="UP000001646"/>
    </source>
</evidence>
<evidence type="ECO:0000256" key="1">
    <source>
        <dbReference type="SAM" id="MobiDB-lite"/>
    </source>
</evidence>
<dbReference type="Ensembl" id="ENSACAT00000054673.1">
    <property type="protein sequence ID" value="ENSACAP00000030081.1"/>
    <property type="gene ID" value="ENSACAG00000037949.1"/>
</dbReference>
<sequence>MVEYKCLHFRKNYPMVCSGGVERVFKPSFFPPTLPRPQKPWERREHGQDGALSRKEETAARESSSSWGTGGRQCKASHGGTENKHFLSLPLVHMSAASVLQPCFPMELCLTFRGGLIFGNPPKPLLGLILWGGLILGETRYCSRGHQLNSLAPCFSSKALQ</sequence>
<feature type="region of interest" description="Disordered" evidence="1">
    <location>
        <begin position="35"/>
        <end position="79"/>
    </location>
</feature>
<dbReference type="AlphaFoldDB" id="A0A803T4E1"/>
<proteinExistence type="predicted"/>
<reference evidence="2" key="1">
    <citation type="submission" date="2009-12" db="EMBL/GenBank/DDBJ databases">
        <title>The Genome Sequence of Anolis carolinensis (Green Anole Lizard).</title>
        <authorList>
            <consortium name="The Genome Sequencing Platform"/>
            <person name="Di Palma F."/>
            <person name="Alfoldi J."/>
            <person name="Heiman D."/>
            <person name="Young S."/>
            <person name="Grabherr M."/>
            <person name="Johnson J."/>
            <person name="Lander E.S."/>
            <person name="Lindblad-Toh K."/>
        </authorList>
    </citation>
    <scope>NUCLEOTIDE SEQUENCE [LARGE SCALE GENOMIC DNA]</scope>
    <source>
        <strain evidence="2">JBL SC #1</strain>
    </source>
</reference>
<protein>
    <submittedName>
        <fullName evidence="2">Uncharacterized protein</fullName>
    </submittedName>
</protein>